<keyword evidence="3" id="KW-0812">Transmembrane</keyword>
<proteinExistence type="predicted"/>
<dbReference type="EMBL" id="UYSU01035561">
    <property type="protein sequence ID" value="VDL96336.1"/>
    <property type="molecule type" value="Genomic_DNA"/>
</dbReference>
<dbReference type="Gene3D" id="1.20.1730.10">
    <property type="entry name" value="Sodium/glucose cotransporter"/>
    <property type="match status" value="1"/>
</dbReference>
<sequence>MERYEVFGIFFSYAIVMFTLLLVIFAVRKYILKQDLQREKFTPVINLGAFTFALISQMTWVSTLFQSSSMGVQFGISGPVWYAVTGICPSAIFCILFTQFRKKAPGARTYLQVIYARFGKAAHYTVCTFALLNNFSVMAIVIANGSKVFAAIDDQISFELVWIITVIVAGICASIGNVRQVIPTCICVSIFLFTVTMAITMDIFFTSSNSLLVTFAQVVMDQANWEICSVAPPGMASAGILAACFLWLTLPFAFGTATSLGYFALRKDPFENASFTIDTAEFFPAATPRATAMIGRLKQVRASGVVCASTPGMSDSEMPTSPLSKSPTETRQQPRSANEVGAGYTFFWSGRPKAERRDADRWVPATPSSGADDERKSDLTLVSPLPSGTTFGTSSLSAAAYQ</sequence>
<dbReference type="WBParaSite" id="SSLN_0001031701-mRNA-1">
    <property type="protein sequence ID" value="SSLN_0001031701-mRNA-1"/>
    <property type="gene ID" value="SSLN_0001031701"/>
</dbReference>
<evidence type="ECO:0000256" key="1">
    <source>
        <dbReference type="ARBA" id="ARBA00022448"/>
    </source>
</evidence>
<dbReference type="PANTHER" id="PTHR46154">
    <property type="match status" value="1"/>
</dbReference>
<protein>
    <submittedName>
        <fullName evidence="6">Sodium/solute symporter</fullName>
    </submittedName>
</protein>
<feature type="transmembrane region" description="Helical" evidence="3">
    <location>
        <begin position="6"/>
        <end position="31"/>
    </location>
</feature>
<dbReference type="AlphaFoldDB" id="A0A183T0F3"/>
<feature type="transmembrane region" description="Helical" evidence="3">
    <location>
        <begin position="185"/>
        <end position="205"/>
    </location>
</feature>
<organism evidence="6">
    <name type="scientific">Schistocephalus solidus</name>
    <name type="common">Tapeworm</name>
    <dbReference type="NCBI Taxonomy" id="70667"/>
    <lineage>
        <taxon>Eukaryota</taxon>
        <taxon>Metazoa</taxon>
        <taxon>Spiralia</taxon>
        <taxon>Lophotrochozoa</taxon>
        <taxon>Platyhelminthes</taxon>
        <taxon>Cestoda</taxon>
        <taxon>Eucestoda</taxon>
        <taxon>Diphyllobothriidea</taxon>
        <taxon>Diphyllobothriidae</taxon>
        <taxon>Schistocephalus</taxon>
    </lineage>
</organism>
<dbReference type="PANTHER" id="PTHR46154:SF4">
    <property type="entry name" value="UREA ACTIVE TRANSPORTER"/>
    <property type="match status" value="1"/>
</dbReference>
<feature type="transmembrane region" description="Helical" evidence="3">
    <location>
        <begin position="43"/>
        <end position="60"/>
    </location>
</feature>
<feature type="region of interest" description="Disordered" evidence="2">
    <location>
        <begin position="309"/>
        <end position="337"/>
    </location>
</feature>
<evidence type="ECO:0000313" key="4">
    <source>
        <dbReference type="EMBL" id="VDL96336.1"/>
    </source>
</evidence>
<keyword evidence="1" id="KW-0813">Transport</keyword>
<accession>A0A183T0F3</accession>
<gene>
    <name evidence="4" type="ORF">SSLN_LOCUS9951</name>
</gene>
<reference evidence="4 5" key="2">
    <citation type="submission" date="2018-11" db="EMBL/GenBank/DDBJ databases">
        <authorList>
            <consortium name="Pathogen Informatics"/>
        </authorList>
    </citation>
    <scope>NUCLEOTIDE SEQUENCE [LARGE SCALE GENOMIC DNA]</scope>
    <source>
        <strain evidence="4 5">NST_G2</strain>
    </source>
</reference>
<dbReference type="GO" id="GO:0005886">
    <property type="term" value="C:plasma membrane"/>
    <property type="evidence" value="ECO:0007669"/>
    <property type="project" value="TreeGrafter"/>
</dbReference>
<feature type="compositionally biased region" description="Basic and acidic residues" evidence="2">
    <location>
        <begin position="352"/>
        <end position="361"/>
    </location>
</feature>
<feature type="transmembrane region" description="Helical" evidence="3">
    <location>
        <begin position="240"/>
        <end position="265"/>
    </location>
</feature>
<feature type="transmembrane region" description="Helical" evidence="3">
    <location>
        <begin position="80"/>
        <end position="100"/>
    </location>
</feature>
<evidence type="ECO:0000313" key="6">
    <source>
        <dbReference type="WBParaSite" id="SSLN_0001031701-mRNA-1"/>
    </source>
</evidence>
<dbReference type="OrthoDB" id="10049971at2759"/>
<name>A0A183T0F3_SCHSO</name>
<dbReference type="STRING" id="70667.A0A183T0F3"/>
<evidence type="ECO:0000256" key="2">
    <source>
        <dbReference type="SAM" id="MobiDB-lite"/>
    </source>
</evidence>
<feature type="transmembrane region" description="Helical" evidence="3">
    <location>
        <begin position="156"/>
        <end position="178"/>
    </location>
</feature>
<dbReference type="GO" id="GO:0015204">
    <property type="term" value="F:urea transmembrane transporter activity"/>
    <property type="evidence" value="ECO:0007669"/>
    <property type="project" value="InterPro"/>
</dbReference>
<evidence type="ECO:0000313" key="5">
    <source>
        <dbReference type="Proteomes" id="UP000275846"/>
    </source>
</evidence>
<reference evidence="6" key="1">
    <citation type="submission" date="2016-06" db="UniProtKB">
        <authorList>
            <consortium name="WormBaseParasite"/>
        </authorList>
    </citation>
    <scope>IDENTIFICATION</scope>
</reference>
<evidence type="ECO:0000256" key="3">
    <source>
        <dbReference type="SAM" id="Phobius"/>
    </source>
</evidence>
<dbReference type="InterPro" id="IPR038377">
    <property type="entry name" value="Na/Glc_symporter_sf"/>
</dbReference>
<feature type="compositionally biased region" description="Polar residues" evidence="2">
    <location>
        <begin position="311"/>
        <end position="336"/>
    </location>
</feature>
<feature type="region of interest" description="Disordered" evidence="2">
    <location>
        <begin position="351"/>
        <end position="402"/>
    </location>
</feature>
<dbReference type="InterPro" id="IPR031155">
    <property type="entry name" value="DUR"/>
</dbReference>
<feature type="compositionally biased region" description="Polar residues" evidence="2">
    <location>
        <begin position="386"/>
        <end position="402"/>
    </location>
</feature>
<keyword evidence="5" id="KW-1185">Reference proteome</keyword>
<keyword evidence="3" id="KW-0472">Membrane</keyword>
<keyword evidence="3" id="KW-1133">Transmembrane helix</keyword>
<dbReference type="Proteomes" id="UP000275846">
    <property type="component" value="Unassembled WGS sequence"/>
</dbReference>
<feature type="transmembrane region" description="Helical" evidence="3">
    <location>
        <begin position="121"/>
        <end position="144"/>
    </location>
</feature>